<name>A0A0N7LNR6_9RHOB</name>
<sequence>MKAWISPFFAAAVVIGAISLAQAKPLSRIIAEMGLSPEDYSVVNATTNAMLADGTPQVGTERNWSNDDTGSKGTVRVREVRDNCVHLQHFIVPAGAEQSREVRTRNCRDAGGNWVLTP</sequence>
<keyword evidence="3" id="KW-1185">Reference proteome</keyword>
<dbReference type="RefSeq" id="WP_058273195.1">
    <property type="nucleotide sequence ID" value="NZ_CANMAM010000011.1"/>
</dbReference>
<protein>
    <recommendedName>
        <fullName evidence="4">Surface antigen</fullName>
    </recommendedName>
</protein>
<reference evidence="3" key="1">
    <citation type="submission" date="2015-09" db="EMBL/GenBank/DDBJ databases">
        <authorList>
            <person name="Rodrigo-Torres L."/>
            <person name="Arahal D.R."/>
        </authorList>
    </citation>
    <scope>NUCLEOTIDE SEQUENCE [LARGE SCALE GENOMIC DNA]</scope>
    <source>
        <strain evidence="3">CECT 4293</strain>
    </source>
</reference>
<evidence type="ECO:0000313" key="3">
    <source>
        <dbReference type="Proteomes" id="UP000050786"/>
    </source>
</evidence>
<gene>
    <name evidence="2" type="ORF">RUM4293_02057</name>
</gene>
<evidence type="ECO:0000313" key="2">
    <source>
        <dbReference type="EMBL" id="CUH43164.1"/>
    </source>
</evidence>
<dbReference type="Proteomes" id="UP000050786">
    <property type="component" value="Unassembled WGS sequence"/>
</dbReference>
<evidence type="ECO:0000256" key="1">
    <source>
        <dbReference type="SAM" id="MobiDB-lite"/>
    </source>
</evidence>
<proteinExistence type="predicted"/>
<evidence type="ECO:0008006" key="4">
    <source>
        <dbReference type="Google" id="ProtNLM"/>
    </source>
</evidence>
<feature type="compositionally biased region" description="Polar residues" evidence="1">
    <location>
        <begin position="57"/>
        <end position="72"/>
    </location>
</feature>
<accession>A0A0N7LNR6</accession>
<feature type="region of interest" description="Disordered" evidence="1">
    <location>
        <begin position="53"/>
        <end position="72"/>
    </location>
</feature>
<dbReference type="EMBL" id="CYPS01000035">
    <property type="protein sequence ID" value="CUH43164.1"/>
    <property type="molecule type" value="Genomic_DNA"/>
</dbReference>
<dbReference type="AlphaFoldDB" id="A0A0N7LNR6"/>
<organism evidence="2 3">
    <name type="scientific">Ruegeria atlantica</name>
    <dbReference type="NCBI Taxonomy" id="81569"/>
    <lineage>
        <taxon>Bacteria</taxon>
        <taxon>Pseudomonadati</taxon>
        <taxon>Pseudomonadota</taxon>
        <taxon>Alphaproteobacteria</taxon>
        <taxon>Rhodobacterales</taxon>
        <taxon>Roseobacteraceae</taxon>
        <taxon>Ruegeria</taxon>
    </lineage>
</organism>